<evidence type="ECO:0000256" key="1">
    <source>
        <dbReference type="ARBA" id="ARBA00004953"/>
    </source>
</evidence>
<organism evidence="4 5">
    <name type="scientific">Methylomusa anaerophila</name>
    <dbReference type="NCBI Taxonomy" id="1930071"/>
    <lineage>
        <taxon>Bacteria</taxon>
        <taxon>Bacillati</taxon>
        <taxon>Bacillota</taxon>
        <taxon>Negativicutes</taxon>
        <taxon>Selenomonadales</taxon>
        <taxon>Sporomusaceae</taxon>
        <taxon>Methylomusa</taxon>
    </lineage>
</organism>
<comment type="pathway">
    <text evidence="1">Cofactor biosynthesis; adenosylcobalamin biosynthesis.</text>
</comment>
<dbReference type="GO" id="GO:0009236">
    <property type="term" value="P:cobalamin biosynthetic process"/>
    <property type="evidence" value="ECO:0007669"/>
    <property type="project" value="UniProtKB-UniPathway"/>
</dbReference>
<dbReference type="Pfam" id="PF02571">
    <property type="entry name" value="CbiJ"/>
    <property type="match status" value="1"/>
</dbReference>
<evidence type="ECO:0000256" key="2">
    <source>
        <dbReference type="ARBA" id="ARBA00022573"/>
    </source>
</evidence>
<dbReference type="PANTHER" id="PTHR36925:SF1">
    <property type="entry name" value="COBALT-PRECORRIN-6A REDUCTASE"/>
    <property type="match status" value="1"/>
</dbReference>
<dbReference type="OrthoDB" id="9780707at2"/>
<name>A0A348AQE1_9FIRM</name>
<dbReference type="RefSeq" id="WP_126310139.1">
    <property type="nucleotide sequence ID" value="NZ_AP018449.1"/>
</dbReference>
<evidence type="ECO:0000256" key="3">
    <source>
        <dbReference type="ARBA" id="ARBA00023002"/>
    </source>
</evidence>
<sequence length="256" mass="27739">MILVLAGTQDGRELAAQIAGCGLPVIVSVVSDYGRSLAELGKMQVNTGQLSAYELAEFIGQRDIKLVIDASHPYAVNASRNAMQASLATGIQYIRFEREKTHLPAYERLIVVPDAKAAAEAAAGCGRVIFLTIGSRSLITFKNTPALREHRLVARVLPQPNVLSECLEMGFSPKDIIAMQGPFSYELNVALFTEYNANVIVTKNSGEIGGTDAKFTAAIALGLTLVVIDRPVIEYTCIFRTVEEILSYCLNGSAWR</sequence>
<dbReference type="InterPro" id="IPR003723">
    <property type="entry name" value="Precorrin-6x_reduct"/>
</dbReference>
<dbReference type="UniPathway" id="UPA00148"/>
<gene>
    <name evidence="4" type="primary">cobK</name>
    <name evidence="4" type="ORF">MAMMFC1_04001</name>
</gene>
<accession>A0A348AQE1</accession>
<reference evidence="4 5" key="1">
    <citation type="journal article" date="2018" name="Int. J. Syst. Evol. Microbiol.">
        <title>Methylomusa anaerophila gen. nov., sp. nov., an anaerobic methanol-utilizing bacterium isolated from a microbial fuel cell.</title>
        <authorList>
            <person name="Amano N."/>
            <person name="Yamamuro A."/>
            <person name="Miyahara M."/>
            <person name="Kouzuma A."/>
            <person name="Abe T."/>
            <person name="Watanabe K."/>
        </authorList>
    </citation>
    <scope>NUCLEOTIDE SEQUENCE [LARGE SCALE GENOMIC DNA]</scope>
    <source>
        <strain evidence="4 5">MMFC1</strain>
    </source>
</reference>
<evidence type="ECO:0000313" key="4">
    <source>
        <dbReference type="EMBL" id="BBB93289.1"/>
    </source>
</evidence>
<dbReference type="PANTHER" id="PTHR36925">
    <property type="entry name" value="COBALT-PRECORRIN-6A REDUCTASE"/>
    <property type="match status" value="1"/>
</dbReference>
<dbReference type="GO" id="GO:0016994">
    <property type="term" value="F:precorrin-6A reductase activity"/>
    <property type="evidence" value="ECO:0007669"/>
    <property type="project" value="UniProtKB-EC"/>
</dbReference>
<keyword evidence="5" id="KW-1185">Reference proteome</keyword>
<evidence type="ECO:0000313" key="5">
    <source>
        <dbReference type="Proteomes" id="UP000276437"/>
    </source>
</evidence>
<dbReference type="EC" id="1.3.1.54" evidence="4"/>
<dbReference type="Proteomes" id="UP000276437">
    <property type="component" value="Chromosome"/>
</dbReference>
<dbReference type="PROSITE" id="PS51014">
    <property type="entry name" value="COBK_CBIJ"/>
    <property type="match status" value="1"/>
</dbReference>
<dbReference type="KEGG" id="mana:MAMMFC1_04001"/>
<dbReference type="NCBIfam" id="TIGR00715">
    <property type="entry name" value="precor6x_red"/>
    <property type="match status" value="1"/>
</dbReference>
<protein>
    <submittedName>
        <fullName evidence="4">Precorrin-6A reductase</fullName>
        <ecNumber evidence="4">1.3.1.54</ecNumber>
    </submittedName>
</protein>
<keyword evidence="2" id="KW-0169">Cobalamin biosynthesis</keyword>
<dbReference type="AlphaFoldDB" id="A0A348AQE1"/>
<keyword evidence="3 4" id="KW-0560">Oxidoreductase</keyword>
<dbReference type="EMBL" id="AP018449">
    <property type="protein sequence ID" value="BBB93289.1"/>
    <property type="molecule type" value="Genomic_DNA"/>
</dbReference>
<proteinExistence type="predicted"/>